<dbReference type="EMBL" id="JABXBU010000012">
    <property type="protein sequence ID" value="KAF8789402.1"/>
    <property type="molecule type" value="Genomic_DNA"/>
</dbReference>
<proteinExistence type="predicted"/>
<organism evidence="2 3">
    <name type="scientific">Argiope bruennichi</name>
    <name type="common">Wasp spider</name>
    <name type="synonym">Aranea bruennichi</name>
    <dbReference type="NCBI Taxonomy" id="94029"/>
    <lineage>
        <taxon>Eukaryota</taxon>
        <taxon>Metazoa</taxon>
        <taxon>Ecdysozoa</taxon>
        <taxon>Arthropoda</taxon>
        <taxon>Chelicerata</taxon>
        <taxon>Arachnida</taxon>
        <taxon>Araneae</taxon>
        <taxon>Araneomorphae</taxon>
        <taxon>Entelegynae</taxon>
        <taxon>Araneoidea</taxon>
        <taxon>Araneidae</taxon>
        <taxon>Argiope</taxon>
    </lineage>
</organism>
<dbReference type="PANTHER" id="PTHR46601">
    <property type="entry name" value="ULP_PROTEASE DOMAIN-CONTAINING PROTEIN"/>
    <property type="match status" value="1"/>
</dbReference>
<evidence type="ECO:0000256" key="1">
    <source>
        <dbReference type="SAM" id="MobiDB-lite"/>
    </source>
</evidence>
<dbReference type="Proteomes" id="UP000807504">
    <property type="component" value="Unassembled WGS sequence"/>
</dbReference>
<name>A0A8T0FG93_ARGBR</name>
<gene>
    <name evidence="2" type="ORF">HNY73_007342</name>
</gene>
<accession>A0A8T0FG93</accession>
<reference evidence="2" key="1">
    <citation type="journal article" date="2020" name="bioRxiv">
        <title>Chromosome-level reference genome of the European wasp spider Argiope bruennichi: a resource for studies on range expansion and evolutionary adaptation.</title>
        <authorList>
            <person name="Sheffer M.M."/>
            <person name="Hoppe A."/>
            <person name="Krehenwinkel H."/>
            <person name="Uhl G."/>
            <person name="Kuss A.W."/>
            <person name="Jensen L."/>
            <person name="Jensen C."/>
            <person name="Gillespie R.G."/>
            <person name="Hoff K.J."/>
            <person name="Prost S."/>
        </authorList>
    </citation>
    <scope>NUCLEOTIDE SEQUENCE</scope>
</reference>
<protein>
    <submittedName>
        <fullName evidence="2">Uncharacterized protein</fullName>
    </submittedName>
</protein>
<keyword evidence="3" id="KW-1185">Reference proteome</keyword>
<feature type="compositionally biased region" description="Basic residues" evidence="1">
    <location>
        <begin position="23"/>
        <end position="34"/>
    </location>
</feature>
<feature type="compositionally biased region" description="Basic residues" evidence="1">
    <location>
        <begin position="1"/>
        <end position="15"/>
    </location>
</feature>
<evidence type="ECO:0000313" key="3">
    <source>
        <dbReference type="Proteomes" id="UP000807504"/>
    </source>
</evidence>
<comment type="caution">
    <text evidence="2">The sequence shown here is derived from an EMBL/GenBank/DDBJ whole genome shotgun (WGS) entry which is preliminary data.</text>
</comment>
<reference evidence="2" key="2">
    <citation type="submission" date="2020-06" db="EMBL/GenBank/DDBJ databases">
        <authorList>
            <person name="Sheffer M."/>
        </authorList>
    </citation>
    <scope>NUCLEOTIDE SEQUENCE</scope>
</reference>
<dbReference type="AlphaFoldDB" id="A0A8T0FG93"/>
<feature type="compositionally biased region" description="Polar residues" evidence="1">
    <location>
        <begin position="38"/>
        <end position="52"/>
    </location>
</feature>
<sequence length="628" mass="72726">MKALRLKRKDKKLKKKEAEASKLRMRKMREKKKSVSSLSQQPTTKAYSTPQSLGKAVRRIKKSLPCSPSKKQAVVEKIASDLGLIIPSTKPVKNYGLSKDTKECVKVFYYRDDITRQLQGKKDVKSVLNPEANKRTLLQKRLLMYNLKDAFQLFKIDHPNIEIGLSKFCELRPSEVETVGCKDQAVCCCPYCENFAFLLKVCKWKNNNIKTANDIFDLIVCNKNNADCMKQKCKNCPMQIKKFIDEELDLNEGKVCVNQWNKGKLEENVLEAKKIIEELISQLTTLLKHIYNISRQAKEIRKQKDSLLPGQLLMQIDFSQNYEIKHQNEVMAAHWKTDQDLSVTVYTAVVYFRRVEDEDLETKCYAVIFDFNRHTSAIVKIFNKAITEDIKKMVNFKITSINIWSDVLRTMEKGPHDGIGAVLKRHVWKKVLQGKTIIKNAFEFFKEVANRSDTNITCLFIEEKEILQELVDIENGFESIKELKGIQSCHCVRKTTSSFDVDMFLNTGDEIPLSTIPNLMETKVNCSLTGGAISIELENYYSIFYDDNWYIGRIIEFDKNSEMCKIKFLHETDVGFKWLSADDVQMMEKKFILSGPIQLMGNLPFHINYETRRNISFLYKNKKGLRLN</sequence>
<dbReference type="PANTHER" id="PTHR46601:SF2">
    <property type="entry name" value="UBIQUITIN-LIKE PROTEASE FAMILY PROFILE DOMAIN-CONTAINING PROTEIN"/>
    <property type="match status" value="1"/>
</dbReference>
<evidence type="ECO:0000313" key="2">
    <source>
        <dbReference type="EMBL" id="KAF8789402.1"/>
    </source>
</evidence>
<feature type="region of interest" description="Disordered" evidence="1">
    <location>
        <begin position="1"/>
        <end position="54"/>
    </location>
</feature>